<dbReference type="Proteomes" id="UP000190648">
    <property type="component" value="Unassembled WGS sequence"/>
</dbReference>
<name>A0A1V4KHY3_PATFA</name>
<dbReference type="UniPathway" id="UPA00251">
    <property type="reaction ID" value="UER00320"/>
</dbReference>
<evidence type="ECO:0000259" key="12">
    <source>
        <dbReference type="Pfam" id="PF02602"/>
    </source>
</evidence>
<dbReference type="Gene3D" id="3.40.50.10090">
    <property type="match status" value="2"/>
</dbReference>
<protein>
    <recommendedName>
        <fullName evidence="9">Uroporphyrinogen-III synthase</fullName>
        <ecNumber evidence="3">4.2.1.75</ecNumber>
    </recommendedName>
    <alternativeName>
        <fullName evidence="8">Hydroxymethylbilane hydrolyase [cyclizing]</fullName>
    </alternativeName>
    <alternativeName>
        <fullName evidence="7">Uroporphyrinogen-III cosynthase</fullName>
    </alternativeName>
</protein>
<evidence type="ECO:0000256" key="3">
    <source>
        <dbReference type="ARBA" id="ARBA00013109"/>
    </source>
</evidence>
<evidence type="ECO:0000256" key="1">
    <source>
        <dbReference type="ARBA" id="ARBA00004772"/>
    </source>
</evidence>
<evidence type="ECO:0000256" key="10">
    <source>
        <dbReference type="ARBA" id="ARBA00048617"/>
    </source>
</evidence>
<evidence type="ECO:0000256" key="6">
    <source>
        <dbReference type="ARBA" id="ARBA00023244"/>
    </source>
</evidence>
<organism evidence="13 14">
    <name type="scientific">Patagioenas fasciata monilis</name>
    <dbReference type="NCBI Taxonomy" id="372326"/>
    <lineage>
        <taxon>Eukaryota</taxon>
        <taxon>Metazoa</taxon>
        <taxon>Chordata</taxon>
        <taxon>Craniata</taxon>
        <taxon>Vertebrata</taxon>
        <taxon>Euteleostomi</taxon>
        <taxon>Archelosauria</taxon>
        <taxon>Archosauria</taxon>
        <taxon>Dinosauria</taxon>
        <taxon>Saurischia</taxon>
        <taxon>Theropoda</taxon>
        <taxon>Coelurosauria</taxon>
        <taxon>Aves</taxon>
        <taxon>Neognathae</taxon>
        <taxon>Neoaves</taxon>
        <taxon>Columbimorphae</taxon>
        <taxon>Columbiformes</taxon>
        <taxon>Columbidae</taxon>
        <taxon>Patagioenas</taxon>
    </lineage>
</organism>
<keyword evidence="6" id="KW-0627">Porphyrin biosynthesis</keyword>
<proteinExistence type="inferred from homology"/>
<dbReference type="FunFam" id="3.40.50.10090:FF:000003">
    <property type="entry name" value="uroporphyrinogen-III synthase"/>
    <property type="match status" value="1"/>
</dbReference>
<keyword evidence="14" id="KW-1185">Reference proteome</keyword>
<dbReference type="PANTHER" id="PTHR12390:SF0">
    <property type="entry name" value="UROPORPHYRINOGEN-III SYNTHASE"/>
    <property type="match status" value="1"/>
</dbReference>
<dbReference type="GO" id="GO:0006780">
    <property type="term" value="P:uroporphyrinogen III biosynthetic process"/>
    <property type="evidence" value="ECO:0007669"/>
    <property type="project" value="InterPro"/>
</dbReference>
<keyword evidence="5" id="KW-0456">Lyase</keyword>
<evidence type="ECO:0000256" key="7">
    <source>
        <dbReference type="ARBA" id="ARBA00031702"/>
    </source>
</evidence>
<dbReference type="GO" id="GO:0005829">
    <property type="term" value="C:cytosol"/>
    <property type="evidence" value="ECO:0007669"/>
    <property type="project" value="TreeGrafter"/>
</dbReference>
<comment type="pathway">
    <text evidence="1">Porphyrin-containing compound metabolism; protoporphyrin-IX biosynthesis; coproporphyrinogen-III from 5-aminolevulinate: step 3/4.</text>
</comment>
<dbReference type="InterPro" id="IPR036108">
    <property type="entry name" value="4pyrrol_syn_uPrphyn_synt_sf"/>
</dbReference>
<dbReference type="PANTHER" id="PTHR12390">
    <property type="entry name" value="UROPORPHYRINOGEN III SYNTHASE"/>
    <property type="match status" value="1"/>
</dbReference>
<comment type="similarity">
    <text evidence="2">Belongs to the uroporphyrinogen-III synthase family.</text>
</comment>
<comment type="function">
    <text evidence="11">Catalyzes cyclization of the linear tetrapyrrole, hydroxymethylbilane, to the macrocyclic uroporphyrinogen III, the branch point for the various sub-pathways leading to the wide diversity of porphyrins. Porphyrins act as cofactors for a multitude of enzymes that perform a variety of processes within the cell such as methionine synthesis (vitamin B12) or oxygen transport (heme).</text>
</comment>
<dbReference type="Pfam" id="PF02602">
    <property type="entry name" value="HEM4"/>
    <property type="match status" value="1"/>
</dbReference>
<dbReference type="CDD" id="cd06578">
    <property type="entry name" value="HemD"/>
    <property type="match status" value="1"/>
</dbReference>
<evidence type="ECO:0000256" key="9">
    <source>
        <dbReference type="ARBA" id="ARBA00040167"/>
    </source>
</evidence>
<evidence type="ECO:0000313" key="13">
    <source>
        <dbReference type="EMBL" id="OPJ84076.1"/>
    </source>
</evidence>
<evidence type="ECO:0000313" key="14">
    <source>
        <dbReference type="Proteomes" id="UP000190648"/>
    </source>
</evidence>
<reference evidence="13 14" key="1">
    <citation type="submission" date="2016-02" db="EMBL/GenBank/DDBJ databases">
        <title>Band-tailed pigeon sequencing and assembly.</title>
        <authorList>
            <person name="Soares A.E."/>
            <person name="Novak B.J."/>
            <person name="Rice E.S."/>
            <person name="O'Connell B."/>
            <person name="Chang D."/>
            <person name="Weber S."/>
            <person name="Shapiro B."/>
        </authorList>
    </citation>
    <scope>NUCLEOTIDE SEQUENCE [LARGE SCALE GENOMIC DNA]</scope>
    <source>
        <strain evidence="13">BTP2013</strain>
        <tissue evidence="13">Blood</tissue>
    </source>
</reference>
<dbReference type="GO" id="GO:0006782">
    <property type="term" value="P:protoporphyrinogen IX biosynthetic process"/>
    <property type="evidence" value="ECO:0007669"/>
    <property type="project" value="UniProtKB-UniPathway"/>
</dbReference>
<sequence length="309" mass="33699">MCSGLRSPAGSCAVTLSAGQSVSPSLPAEFFCNKESGPDPYIKELELHGFEATLIPVLSFEFVSLESLFEKLSHPECYGGLIFTSPRALEAIKICLKESSKNEAWSKSLKQRWNSKPVYVVGKATASLVEEIGLTPQGEQSGNAEKLAEYICSREKPNSSPLLFPCGALKREVLPTVLREKGVPLESVTVYQTTQHKDLQGSLSRYFQQQGVPASIVFFSPSGVKFCLQHIQKLSGDFINHIKFAAIGPTTAEALEAAGLPADHLLDRPGLALSKQPFHGFNNHSLIPFATELPQAEKFIFLADPYNTL</sequence>
<comment type="caution">
    <text evidence="13">The sequence shown here is derived from an EMBL/GenBank/DDBJ whole genome shotgun (WGS) entry which is preliminary data.</text>
</comment>
<comment type="catalytic activity">
    <reaction evidence="10">
        <text>hydroxymethylbilane = uroporphyrinogen III + H2O</text>
        <dbReference type="Rhea" id="RHEA:18965"/>
        <dbReference type="ChEBI" id="CHEBI:15377"/>
        <dbReference type="ChEBI" id="CHEBI:57308"/>
        <dbReference type="ChEBI" id="CHEBI:57845"/>
        <dbReference type="EC" id="4.2.1.75"/>
    </reaction>
</comment>
<evidence type="ECO:0000256" key="4">
    <source>
        <dbReference type="ARBA" id="ARBA00023133"/>
    </source>
</evidence>
<gene>
    <name evidence="13" type="primary">UROS</name>
    <name evidence="13" type="ORF">AV530_015578</name>
</gene>
<dbReference type="InterPro" id="IPR039793">
    <property type="entry name" value="UROS/Hem4"/>
</dbReference>
<dbReference type="EC" id="4.2.1.75" evidence="3"/>
<evidence type="ECO:0000256" key="2">
    <source>
        <dbReference type="ARBA" id="ARBA00008133"/>
    </source>
</evidence>
<feature type="domain" description="Tetrapyrrole biosynthesis uroporphyrinogen III synthase" evidence="12">
    <location>
        <begin position="40"/>
        <end position="267"/>
    </location>
</feature>
<dbReference type="SUPFAM" id="SSF69618">
    <property type="entry name" value="HemD-like"/>
    <property type="match status" value="1"/>
</dbReference>
<evidence type="ECO:0000256" key="11">
    <source>
        <dbReference type="ARBA" id="ARBA00060039"/>
    </source>
</evidence>
<dbReference type="GO" id="GO:0004852">
    <property type="term" value="F:uroporphyrinogen-III synthase activity"/>
    <property type="evidence" value="ECO:0007669"/>
    <property type="project" value="UniProtKB-EC"/>
</dbReference>
<accession>A0A1V4KHY3</accession>
<dbReference type="STRING" id="372326.A0A1V4KHY3"/>
<dbReference type="InterPro" id="IPR003754">
    <property type="entry name" value="4pyrrol_synth_uPrphyn_synth"/>
</dbReference>
<keyword evidence="4" id="KW-0350">Heme biosynthesis</keyword>
<dbReference type="OrthoDB" id="5595751at2759"/>
<dbReference type="AlphaFoldDB" id="A0A1V4KHY3"/>
<evidence type="ECO:0000256" key="5">
    <source>
        <dbReference type="ARBA" id="ARBA00023239"/>
    </source>
</evidence>
<evidence type="ECO:0000256" key="8">
    <source>
        <dbReference type="ARBA" id="ARBA00032649"/>
    </source>
</evidence>
<dbReference type="EMBL" id="LSYS01003057">
    <property type="protein sequence ID" value="OPJ84076.1"/>
    <property type="molecule type" value="Genomic_DNA"/>
</dbReference>
<dbReference type="GO" id="GO:0006785">
    <property type="term" value="P:heme B biosynthetic process"/>
    <property type="evidence" value="ECO:0007669"/>
    <property type="project" value="UniProtKB-ARBA"/>
</dbReference>